<evidence type="ECO:0000259" key="4">
    <source>
        <dbReference type="PROSITE" id="PS50043"/>
    </source>
</evidence>
<dbReference type="InterPro" id="IPR016032">
    <property type="entry name" value="Sig_transdc_resp-reg_C-effctor"/>
</dbReference>
<dbReference type="SMART" id="SM00421">
    <property type="entry name" value="HTH_LUXR"/>
    <property type="match status" value="1"/>
</dbReference>
<dbReference type="AlphaFoldDB" id="A0A5P2BL72"/>
<keyword evidence="3" id="KW-0804">Transcription</keyword>
<keyword evidence="6" id="KW-1185">Reference proteome</keyword>
<dbReference type="PANTHER" id="PTHR44688:SF16">
    <property type="entry name" value="DNA-BINDING TRANSCRIPTIONAL ACTIVATOR DEVR_DOSR"/>
    <property type="match status" value="1"/>
</dbReference>
<feature type="domain" description="HTH luxR-type" evidence="4">
    <location>
        <begin position="20"/>
        <end position="81"/>
    </location>
</feature>
<name>A0A5P2BL72_STRVZ</name>
<organism evidence="5 6">
    <name type="scientific">Streptomyces venezuelae</name>
    <dbReference type="NCBI Taxonomy" id="54571"/>
    <lineage>
        <taxon>Bacteria</taxon>
        <taxon>Bacillati</taxon>
        <taxon>Actinomycetota</taxon>
        <taxon>Actinomycetes</taxon>
        <taxon>Kitasatosporales</taxon>
        <taxon>Streptomycetaceae</taxon>
        <taxon>Streptomyces</taxon>
    </lineage>
</organism>
<dbReference type="PRINTS" id="PR00038">
    <property type="entry name" value="HTHLUXR"/>
</dbReference>
<keyword evidence="1" id="KW-0805">Transcription regulation</keyword>
<dbReference type="GO" id="GO:0006355">
    <property type="term" value="P:regulation of DNA-templated transcription"/>
    <property type="evidence" value="ECO:0007669"/>
    <property type="project" value="InterPro"/>
</dbReference>
<dbReference type="EMBL" id="CP029193">
    <property type="protein sequence ID" value="QES31172.1"/>
    <property type="molecule type" value="Genomic_DNA"/>
</dbReference>
<dbReference type="PROSITE" id="PS50043">
    <property type="entry name" value="HTH_LUXR_2"/>
    <property type="match status" value="1"/>
</dbReference>
<dbReference type="GO" id="GO:0003677">
    <property type="term" value="F:DNA binding"/>
    <property type="evidence" value="ECO:0007669"/>
    <property type="project" value="UniProtKB-KW"/>
</dbReference>
<accession>A0A5P2BL72</accession>
<evidence type="ECO:0000313" key="6">
    <source>
        <dbReference type="Proteomes" id="UP000323046"/>
    </source>
</evidence>
<evidence type="ECO:0000256" key="1">
    <source>
        <dbReference type="ARBA" id="ARBA00023015"/>
    </source>
</evidence>
<keyword evidence="2" id="KW-0238">DNA-binding</keyword>
<gene>
    <name evidence="5" type="ORF">DEJ47_00920</name>
</gene>
<dbReference type="PANTHER" id="PTHR44688">
    <property type="entry name" value="DNA-BINDING TRANSCRIPTIONAL ACTIVATOR DEVR_DOSR"/>
    <property type="match status" value="1"/>
</dbReference>
<evidence type="ECO:0000256" key="2">
    <source>
        <dbReference type="ARBA" id="ARBA00023125"/>
    </source>
</evidence>
<proteinExistence type="predicted"/>
<reference evidence="5 6" key="1">
    <citation type="submission" date="2018-05" db="EMBL/GenBank/DDBJ databases">
        <title>Streptomyces venezuelae.</title>
        <authorList>
            <person name="Kim W."/>
            <person name="Lee N."/>
            <person name="Cho B.-K."/>
        </authorList>
    </citation>
    <scope>NUCLEOTIDE SEQUENCE [LARGE SCALE GENOMIC DNA]</scope>
    <source>
        <strain evidence="5 6">ATCC 14583</strain>
    </source>
</reference>
<dbReference type="SUPFAM" id="SSF46894">
    <property type="entry name" value="C-terminal effector domain of the bipartite response regulators"/>
    <property type="match status" value="1"/>
</dbReference>
<dbReference type="Gene3D" id="1.10.10.10">
    <property type="entry name" value="Winged helix-like DNA-binding domain superfamily/Winged helix DNA-binding domain"/>
    <property type="match status" value="1"/>
</dbReference>
<dbReference type="OrthoDB" id="8482304at2"/>
<dbReference type="CDD" id="cd06170">
    <property type="entry name" value="LuxR_C_like"/>
    <property type="match status" value="1"/>
</dbReference>
<dbReference type="Proteomes" id="UP000323046">
    <property type="component" value="Chromosome"/>
</dbReference>
<dbReference type="PROSITE" id="PS00622">
    <property type="entry name" value="HTH_LUXR_1"/>
    <property type="match status" value="1"/>
</dbReference>
<protein>
    <submittedName>
        <fullName evidence="5">LuxR family transcriptional regulator</fullName>
    </submittedName>
</protein>
<dbReference type="InterPro" id="IPR000792">
    <property type="entry name" value="Tscrpt_reg_LuxR_C"/>
</dbReference>
<dbReference type="InterPro" id="IPR036388">
    <property type="entry name" value="WH-like_DNA-bd_sf"/>
</dbReference>
<dbReference type="Pfam" id="PF00196">
    <property type="entry name" value="GerE"/>
    <property type="match status" value="1"/>
</dbReference>
<evidence type="ECO:0000313" key="5">
    <source>
        <dbReference type="EMBL" id="QES31172.1"/>
    </source>
</evidence>
<evidence type="ECO:0000256" key="3">
    <source>
        <dbReference type="ARBA" id="ARBA00023163"/>
    </source>
</evidence>
<sequence>MTGDTVVTLQPAAPTELLPALAQWYGISPRERTVIEQALQGLAAKQIARRLNLSPHTVNDHFKAVYRKTGVTGREELIACL</sequence>